<proteinExistence type="predicted"/>
<evidence type="ECO:0000313" key="1">
    <source>
        <dbReference type="EMBL" id="KAL0173095.1"/>
    </source>
</evidence>
<keyword evidence="2" id="KW-1185">Reference proteome</keyword>
<name>A0ABD0PH49_CIRMR</name>
<dbReference type="AlphaFoldDB" id="A0ABD0PH49"/>
<organism evidence="1 2">
    <name type="scientific">Cirrhinus mrigala</name>
    <name type="common">Mrigala</name>
    <dbReference type="NCBI Taxonomy" id="683832"/>
    <lineage>
        <taxon>Eukaryota</taxon>
        <taxon>Metazoa</taxon>
        <taxon>Chordata</taxon>
        <taxon>Craniata</taxon>
        <taxon>Vertebrata</taxon>
        <taxon>Euteleostomi</taxon>
        <taxon>Actinopterygii</taxon>
        <taxon>Neopterygii</taxon>
        <taxon>Teleostei</taxon>
        <taxon>Ostariophysi</taxon>
        <taxon>Cypriniformes</taxon>
        <taxon>Cyprinidae</taxon>
        <taxon>Labeoninae</taxon>
        <taxon>Labeonini</taxon>
        <taxon>Cirrhinus</taxon>
    </lineage>
</organism>
<gene>
    <name evidence="1" type="ORF">M9458_033406</name>
</gene>
<dbReference type="Proteomes" id="UP001529510">
    <property type="component" value="Unassembled WGS sequence"/>
</dbReference>
<dbReference type="EMBL" id="JAMKFB020000016">
    <property type="protein sequence ID" value="KAL0173095.1"/>
    <property type="molecule type" value="Genomic_DNA"/>
</dbReference>
<accession>A0ABD0PH49</accession>
<evidence type="ECO:0000313" key="2">
    <source>
        <dbReference type="Proteomes" id="UP001529510"/>
    </source>
</evidence>
<reference evidence="1 2" key="1">
    <citation type="submission" date="2024-05" db="EMBL/GenBank/DDBJ databases">
        <title>Genome sequencing and assembly of Indian major carp, Cirrhinus mrigala (Hamilton, 1822).</title>
        <authorList>
            <person name="Mohindra V."/>
            <person name="Chowdhury L.M."/>
            <person name="Lal K."/>
            <person name="Jena J.K."/>
        </authorList>
    </citation>
    <scope>NUCLEOTIDE SEQUENCE [LARGE SCALE GENOMIC DNA]</scope>
    <source>
        <strain evidence="1">CM1030</strain>
        <tissue evidence="1">Blood</tissue>
    </source>
</reference>
<feature type="non-terminal residue" evidence="1">
    <location>
        <position position="1"/>
    </location>
</feature>
<comment type="caution">
    <text evidence="1">The sequence shown here is derived from an EMBL/GenBank/DDBJ whole genome shotgun (WGS) entry which is preliminary data.</text>
</comment>
<protein>
    <submittedName>
        <fullName evidence="1">Uncharacterized protein</fullName>
    </submittedName>
</protein>
<sequence>SEAIAFNLALHRHLSMGSSHSGGPEQGLVMEQEVDTLLRKAIEVVPPHDRESGFYSWYFIVPKKEGEVAFRSEERIPPHIHPSTQEVPEVRFGGKAYNLALSPRTFTKRADAALAPLDSRASAY</sequence>